<feature type="transmembrane region" description="Helical" evidence="9">
    <location>
        <begin position="28"/>
        <end position="47"/>
    </location>
</feature>
<evidence type="ECO:0000259" key="10">
    <source>
        <dbReference type="Pfam" id="PF01694"/>
    </source>
</evidence>
<comment type="caution">
    <text evidence="11">The sequence shown here is derived from an EMBL/GenBank/DDBJ whole genome shotgun (WGS) entry which is preliminary data.</text>
</comment>
<evidence type="ECO:0000313" key="12">
    <source>
        <dbReference type="Proteomes" id="UP000253426"/>
    </source>
</evidence>
<evidence type="ECO:0000313" key="11">
    <source>
        <dbReference type="EMBL" id="RBP40449.1"/>
    </source>
</evidence>
<dbReference type="InterPro" id="IPR011990">
    <property type="entry name" value="TPR-like_helical_dom_sf"/>
</dbReference>
<dbReference type="AlphaFoldDB" id="A0A366HEV1"/>
<evidence type="ECO:0000256" key="1">
    <source>
        <dbReference type="ARBA" id="ARBA00004141"/>
    </source>
</evidence>
<feature type="repeat" description="TPR" evidence="8">
    <location>
        <begin position="275"/>
        <end position="308"/>
    </location>
</feature>
<dbReference type="OrthoDB" id="9813074at2"/>
<dbReference type="InterPro" id="IPR022764">
    <property type="entry name" value="Peptidase_S54_rhomboid_dom"/>
</dbReference>
<dbReference type="Gene3D" id="1.20.1540.10">
    <property type="entry name" value="Rhomboid-like"/>
    <property type="match status" value="1"/>
</dbReference>
<dbReference type="GO" id="GO:0006508">
    <property type="term" value="P:proteolysis"/>
    <property type="evidence" value="ECO:0007669"/>
    <property type="project" value="UniProtKB-KW"/>
</dbReference>
<dbReference type="SUPFAM" id="SSF144091">
    <property type="entry name" value="Rhomboid-like"/>
    <property type="match status" value="1"/>
</dbReference>
<dbReference type="GO" id="GO:0016020">
    <property type="term" value="C:membrane"/>
    <property type="evidence" value="ECO:0007669"/>
    <property type="project" value="UniProtKB-SubCell"/>
</dbReference>
<evidence type="ECO:0000256" key="4">
    <source>
        <dbReference type="ARBA" id="ARBA00022692"/>
    </source>
</evidence>
<keyword evidence="6 9" id="KW-1133">Transmembrane helix</keyword>
<keyword evidence="5" id="KW-0378">Hydrolase</keyword>
<evidence type="ECO:0000256" key="8">
    <source>
        <dbReference type="PROSITE-ProRule" id="PRU00339"/>
    </source>
</evidence>
<keyword evidence="3" id="KW-0645">Protease</keyword>
<dbReference type="PANTHER" id="PTHR43066">
    <property type="entry name" value="RHOMBOID-RELATED PROTEIN"/>
    <property type="match status" value="1"/>
</dbReference>
<keyword evidence="7 9" id="KW-0472">Membrane</keyword>
<dbReference type="Proteomes" id="UP000253426">
    <property type="component" value="Unassembled WGS sequence"/>
</dbReference>
<dbReference type="InterPro" id="IPR035952">
    <property type="entry name" value="Rhomboid-like_sf"/>
</dbReference>
<dbReference type="PROSITE" id="PS50005">
    <property type="entry name" value="TPR"/>
    <property type="match status" value="1"/>
</dbReference>
<comment type="similarity">
    <text evidence="2">Belongs to the peptidase S54 family.</text>
</comment>
<dbReference type="Pfam" id="PF01694">
    <property type="entry name" value="Rhomboid"/>
    <property type="match status" value="1"/>
</dbReference>
<dbReference type="GO" id="GO:0004252">
    <property type="term" value="F:serine-type endopeptidase activity"/>
    <property type="evidence" value="ECO:0007669"/>
    <property type="project" value="InterPro"/>
</dbReference>
<gene>
    <name evidence="11" type="ORF">DES53_108156</name>
</gene>
<evidence type="ECO:0000256" key="2">
    <source>
        <dbReference type="ARBA" id="ARBA00009045"/>
    </source>
</evidence>
<keyword evidence="8" id="KW-0802">TPR repeat</keyword>
<evidence type="ECO:0000256" key="3">
    <source>
        <dbReference type="ARBA" id="ARBA00022670"/>
    </source>
</evidence>
<feature type="transmembrane region" description="Helical" evidence="9">
    <location>
        <begin position="217"/>
        <end position="237"/>
    </location>
</feature>
<feature type="transmembrane region" description="Helical" evidence="9">
    <location>
        <begin position="166"/>
        <end position="183"/>
    </location>
</feature>
<keyword evidence="4 9" id="KW-0812">Transmembrane</keyword>
<organism evidence="11 12">
    <name type="scientific">Roseimicrobium gellanilyticum</name>
    <dbReference type="NCBI Taxonomy" id="748857"/>
    <lineage>
        <taxon>Bacteria</taxon>
        <taxon>Pseudomonadati</taxon>
        <taxon>Verrucomicrobiota</taxon>
        <taxon>Verrucomicrobiia</taxon>
        <taxon>Verrucomicrobiales</taxon>
        <taxon>Verrucomicrobiaceae</taxon>
        <taxon>Roseimicrobium</taxon>
    </lineage>
</organism>
<dbReference type="RefSeq" id="WP_113960318.1">
    <property type="nucleotide sequence ID" value="NZ_QNRR01000008.1"/>
</dbReference>
<accession>A0A366HEV1</accession>
<feature type="transmembrane region" description="Helical" evidence="9">
    <location>
        <begin position="138"/>
        <end position="154"/>
    </location>
</feature>
<dbReference type="Gene3D" id="1.25.40.10">
    <property type="entry name" value="Tetratricopeptide repeat domain"/>
    <property type="match status" value="1"/>
</dbReference>
<evidence type="ECO:0000256" key="7">
    <source>
        <dbReference type="ARBA" id="ARBA00023136"/>
    </source>
</evidence>
<reference evidence="11 12" key="1">
    <citation type="submission" date="2018-06" db="EMBL/GenBank/DDBJ databases">
        <title>Genomic Encyclopedia of Type Strains, Phase IV (KMG-IV): sequencing the most valuable type-strain genomes for metagenomic binning, comparative biology and taxonomic classification.</title>
        <authorList>
            <person name="Goeker M."/>
        </authorList>
    </citation>
    <scope>NUCLEOTIDE SEQUENCE [LARGE SCALE GENOMIC DNA]</scope>
    <source>
        <strain evidence="11 12">DSM 25532</strain>
    </source>
</reference>
<keyword evidence="12" id="KW-1185">Reference proteome</keyword>
<proteinExistence type="inferred from homology"/>
<protein>
    <submittedName>
        <fullName evidence="11">GlpG protein</fullName>
    </submittedName>
</protein>
<feature type="transmembrane region" description="Helical" evidence="9">
    <location>
        <begin position="195"/>
        <end position="212"/>
    </location>
</feature>
<dbReference type="SMART" id="SM00028">
    <property type="entry name" value="TPR"/>
    <property type="match status" value="1"/>
</dbReference>
<name>A0A366HEV1_9BACT</name>
<evidence type="ECO:0000256" key="9">
    <source>
        <dbReference type="SAM" id="Phobius"/>
    </source>
</evidence>
<dbReference type="EMBL" id="QNRR01000008">
    <property type="protein sequence ID" value="RBP40449.1"/>
    <property type="molecule type" value="Genomic_DNA"/>
</dbReference>
<sequence length="319" mass="35767">MEKEAYTEPALASSAVEVLAQYPAWPWWRTWVTTAFFLACVVIFVGINLQEKIESGDDLYGFGYVPGTWIWGGEWWGTFTSVFVHYDLLHLVPNLYWLWVLGRSMEAALGSVRFLVFFAVAAMLTSTVTLAMSDDTGIGISGVLFALFGFMWRARGSYARFQPVMVRDTVLTFIVWVVVCLVLDEADLLETENSAHVSGLLLGMAVAEGLVVRRPRIILVPALTVGVVLALVPLWWAPWSLSWQVAMAANATNDGRLEEGLSRLNHVLERDPQNAWAYQERGWVYEQMEEFDLAEQDFAKAAELEQAAQAETEKLAEAE</sequence>
<comment type="subcellular location">
    <subcellularLocation>
        <location evidence="1">Membrane</location>
        <topology evidence="1">Multi-pass membrane protein</topology>
    </subcellularLocation>
</comment>
<dbReference type="PANTHER" id="PTHR43066:SF1">
    <property type="entry name" value="RHOMBOID PROTEIN 2"/>
    <property type="match status" value="1"/>
</dbReference>
<feature type="domain" description="Peptidase S54 rhomboid" evidence="10">
    <location>
        <begin position="73"/>
        <end position="207"/>
    </location>
</feature>
<evidence type="ECO:0000256" key="5">
    <source>
        <dbReference type="ARBA" id="ARBA00022801"/>
    </source>
</evidence>
<dbReference type="SUPFAM" id="SSF48452">
    <property type="entry name" value="TPR-like"/>
    <property type="match status" value="1"/>
</dbReference>
<dbReference type="InterPro" id="IPR019734">
    <property type="entry name" value="TPR_rpt"/>
</dbReference>
<evidence type="ECO:0000256" key="6">
    <source>
        <dbReference type="ARBA" id="ARBA00022989"/>
    </source>
</evidence>
<feature type="transmembrane region" description="Helical" evidence="9">
    <location>
        <begin position="114"/>
        <end position="132"/>
    </location>
</feature>